<reference evidence="4 5" key="1">
    <citation type="submission" date="2021-03" db="EMBL/GenBank/DDBJ databases">
        <title>Tianweitania aestuarii sp. nov., isolated from a tidal flat.</title>
        <authorList>
            <person name="Park S."/>
            <person name="Yoon J.-H."/>
        </authorList>
    </citation>
    <scope>NUCLEOTIDE SEQUENCE [LARGE SCALE GENOMIC DNA]</scope>
    <source>
        <strain evidence="4 5">BSSL-BM11</strain>
    </source>
</reference>
<feature type="domain" description="CsbD-like" evidence="3">
    <location>
        <begin position="6"/>
        <end position="58"/>
    </location>
</feature>
<evidence type="ECO:0000313" key="4">
    <source>
        <dbReference type="EMBL" id="MBS9720148.1"/>
    </source>
</evidence>
<organism evidence="4 5">
    <name type="scientific">Tianweitania aestuarii</name>
    <dbReference type="NCBI Taxonomy" id="2814886"/>
    <lineage>
        <taxon>Bacteria</taxon>
        <taxon>Pseudomonadati</taxon>
        <taxon>Pseudomonadota</taxon>
        <taxon>Alphaproteobacteria</taxon>
        <taxon>Hyphomicrobiales</taxon>
        <taxon>Phyllobacteriaceae</taxon>
        <taxon>Tianweitania</taxon>
    </lineage>
</organism>
<gene>
    <name evidence="4" type="ORF">JYU29_05540</name>
</gene>
<keyword evidence="5" id="KW-1185">Reference proteome</keyword>
<evidence type="ECO:0000313" key="5">
    <source>
        <dbReference type="Proteomes" id="UP001297272"/>
    </source>
</evidence>
<protein>
    <submittedName>
        <fullName evidence="4">CsbD family protein</fullName>
    </submittedName>
</protein>
<comment type="similarity">
    <text evidence="1">Belongs to the UPF0337 (CsbD) family.</text>
</comment>
<dbReference type="Proteomes" id="UP001297272">
    <property type="component" value="Unassembled WGS sequence"/>
</dbReference>
<sequence>MGSTSDKISGLTNEAIGNVKQGVGKAVGNEKLQAEGAAQELKGETQQAVGDAKSAVKDGADKLSDTAHRKL</sequence>
<accession>A0ABS5RSW1</accession>
<dbReference type="SUPFAM" id="SSF69047">
    <property type="entry name" value="Hypothetical protein YjbJ"/>
    <property type="match status" value="1"/>
</dbReference>
<dbReference type="Gene3D" id="1.10.1470.10">
    <property type="entry name" value="YjbJ"/>
    <property type="match status" value="1"/>
</dbReference>
<evidence type="ECO:0000259" key="3">
    <source>
        <dbReference type="Pfam" id="PF05532"/>
    </source>
</evidence>
<comment type="caution">
    <text evidence="4">The sequence shown here is derived from an EMBL/GenBank/DDBJ whole genome shotgun (WGS) entry which is preliminary data.</text>
</comment>
<feature type="region of interest" description="Disordered" evidence="2">
    <location>
        <begin position="37"/>
        <end position="71"/>
    </location>
</feature>
<proteinExistence type="inferred from homology"/>
<evidence type="ECO:0000256" key="1">
    <source>
        <dbReference type="ARBA" id="ARBA00009129"/>
    </source>
</evidence>
<dbReference type="RefSeq" id="WP_213983703.1">
    <property type="nucleotide sequence ID" value="NZ_JAFMNX010000001.1"/>
</dbReference>
<dbReference type="Pfam" id="PF05532">
    <property type="entry name" value="CsbD"/>
    <property type="match status" value="1"/>
</dbReference>
<feature type="compositionally biased region" description="Basic and acidic residues" evidence="2">
    <location>
        <begin position="54"/>
        <end position="71"/>
    </location>
</feature>
<name>A0ABS5RSW1_9HYPH</name>
<dbReference type="InterPro" id="IPR036629">
    <property type="entry name" value="YjbJ_sf"/>
</dbReference>
<dbReference type="InterPro" id="IPR008462">
    <property type="entry name" value="CsbD"/>
</dbReference>
<dbReference type="EMBL" id="JAFMNX010000001">
    <property type="protein sequence ID" value="MBS9720148.1"/>
    <property type="molecule type" value="Genomic_DNA"/>
</dbReference>
<evidence type="ECO:0000256" key="2">
    <source>
        <dbReference type="SAM" id="MobiDB-lite"/>
    </source>
</evidence>